<feature type="binding site" evidence="10">
    <location>
        <position position="296"/>
    </location>
    <ligand>
        <name>UDP-N-acetyl-alpha-D-glucosamine</name>
        <dbReference type="ChEBI" id="CHEBI:57705"/>
    </ligand>
</feature>
<dbReference type="InterPro" id="IPR004276">
    <property type="entry name" value="GlycoTrans_28_N"/>
</dbReference>
<evidence type="ECO:0000256" key="9">
    <source>
        <dbReference type="ARBA" id="ARBA00023316"/>
    </source>
</evidence>
<proteinExistence type="inferred from homology"/>
<feature type="binding site" evidence="10">
    <location>
        <position position="251"/>
    </location>
    <ligand>
        <name>UDP-N-acetyl-alpha-D-glucosamine</name>
        <dbReference type="ChEBI" id="CHEBI:57705"/>
    </ligand>
</feature>
<dbReference type="InterPro" id="IPR007235">
    <property type="entry name" value="Glyco_trans_28_C"/>
</dbReference>
<evidence type="ECO:0000256" key="7">
    <source>
        <dbReference type="ARBA" id="ARBA00023136"/>
    </source>
</evidence>
<dbReference type="AlphaFoldDB" id="A0A1C3ENK7"/>
<keyword evidence="4 10" id="KW-0808">Transferase</keyword>
<feature type="binding site" evidence="10">
    <location>
        <position position="196"/>
    </location>
    <ligand>
        <name>UDP-N-acetyl-alpha-D-glucosamine</name>
        <dbReference type="ChEBI" id="CHEBI:57705"/>
    </ligand>
</feature>
<keyword evidence="1 10" id="KW-1003">Cell membrane</keyword>
<keyword evidence="6 10" id="KW-0573">Peptidoglycan synthesis</keyword>
<dbReference type="STRING" id="1841610.A6X21_03930"/>
<dbReference type="GO" id="GO:0008360">
    <property type="term" value="P:regulation of cell shape"/>
    <property type="evidence" value="ECO:0007669"/>
    <property type="project" value="UniProtKB-KW"/>
</dbReference>
<dbReference type="GO" id="GO:0005886">
    <property type="term" value="C:plasma membrane"/>
    <property type="evidence" value="ECO:0007669"/>
    <property type="project" value="UniProtKB-SubCell"/>
</dbReference>
<dbReference type="NCBIfam" id="TIGR01133">
    <property type="entry name" value="murG"/>
    <property type="match status" value="1"/>
</dbReference>
<dbReference type="RefSeq" id="WP_068846287.1">
    <property type="nucleotide sequence ID" value="NZ_LYDR01000039.1"/>
</dbReference>
<dbReference type="CDD" id="cd03785">
    <property type="entry name" value="GT28_MurG"/>
    <property type="match status" value="1"/>
</dbReference>
<evidence type="ECO:0000256" key="6">
    <source>
        <dbReference type="ARBA" id="ARBA00022984"/>
    </source>
</evidence>
<dbReference type="EMBL" id="LYDR01000039">
    <property type="protein sequence ID" value="ODA34814.1"/>
    <property type="molecule type" value="Genomic_DNA"/>
</dbReference>
<evidence type="ECO:0000313" key="13">
    <source>
        <dbReference type="EMBL" id="ODA34814.1"/>
    </source>
</evidence>
<dbReference type="HAMAP" id="MF_00033">
    <property type="entry name" value="MurG"/>
    <property type="match status" value="1"/>
</dbReference>
<evidence type="ECO:0000256" key="5">
    <source>
        <dbReference type="ARBA" id="ARBA00022960"/>
    </source>
</evidence>
<evidence type="ECO:0000256" key="10">
    <source>
        <dbReference type="HAMAP-Rule" id="MF_00033"/>
    </source>
</evidence>
<feature type="domain" description="Glycosyl transferase family 28 C-terminal" evidence="12">
    <location>
        <begin position="189"/>
        <end position="356"/>
    </location>
</feature>
<comment type="caution">
    <text evidence="13">The sequence shown here is derived from an EMBL/GenBank/DDBJ whole genome shotgun (WGS) entry which is preliminary data.</text>
</comment>
<evidence type="ECO:0000259" key="12">
    <source>
        <dbReference type="Pfam" id="PF04101"/>
    </source>
</evidence>
<comment type="function">
    <text evidence="10">Cell wall formation. Catalyzes the transfer of a GlcNAc subunit on undecaprenyl-pyrophosphoryl-MurNAc-pentapeptide (lipid intermediate I) to form undecaprenyl-pyrophosphoryl-MurNAc-(pentapeptide)GlcNAc (lipid intermediate II).</text>
</comment>
<dbReference type="Proteomes" id="UP000094828">
    <property type="component" value="Unassembled WGS sequence"/>
</dbReference>
<evidence type="ECO:0000256" key="4">
    <source>
        <dbReference type="ARBA" id="ARBA00022679"/>
    </source>
</evidence>
<comment type="caution">
    <text evidence="10">Lacks conserved residue(s) required for the propagation of feature annotation.</text>
</comment>
<reference evidence="13 14" key="1">
    <citation type="submission" date="2016-05" db="EMBL/GenBank/DDBJ databases">
        <title>Genomic and physiological characterization of Planctopirus sp. isolated from fresh water lake.</title>
        <authorList>
            <person name="Subhash Y."/>
            <person name="Ramana C."/>
        </authorList>
    </citation>
    <scope>NUCLEOTIDE SEQUENCE [LARGE SCALE GENOMIC DNA]</scope>
    <source>
        <strain evidence="13 14">JC280</strain>
    </source>
</reference>
<evidence type="ECO:0000256" key="2">
    <source>
        <dbReference type="ARBA" id="ARBA00022618"/>
    </source>
</evidence>
<name>A0A1C3ENK7_9PLAN</name>
<comment type="pathway">
    <text evidence="10">Cell wall biogenesis; peptidoglycan biosynthesis.</text>
</comment>
<keyword evidence="5 10" id="KW-0133">Cell shape</keyword>
<dbReference type="GO" id="GO:0051991">
    <property type="term" value="F:UDP-N-acetyl-D-glucosamine:N-acetylmuramoyl-L-alanyl-D-glutamyl-meso-2,6-diaminopimelyl-D-alanyl-D-alanine-diphosphoundecaprenol 4-beta-N-acetylglucosaminlytransferase activity"/>
    <property type="evidence" value="ECO:0007669"/>
    <property type="project" value="RHEA"/>
</dbReference>
<dbReference type="SUPFAM" id="SSF53756">
    <property type="entry name" value="UDP-Glycosyltransferase/glycogen phosphorylase"/>
    <property type="match status" value="1"/>
</dbReference>
<comment type="similarity">
    <text evidence="10">Belongs to the glycosyltransferase 28 family. MurG subfamily.</text>
</comment>
<dbReference type="InterPro" id="IPR006009">
    <property type="entry name" value="GlcNAc_MurG"/>
</dbReference>
<keyword evidence="9 10" id="KW-0961">Cell wall biogenesis/degradation</keyword>
<dbReference type="Pfam" id="PF04101">
    <property type="entry name" value="Glyco_tran_28_C"/>
    <property type="match status" value="1"/>
</dbReference>
<keyword evidence="7 10" id="KW-0472">Membrane</keyword>
<dbReference type="Gene3D" id="3.40.50.2000">
    <property type="entry name" value="Glycogen Phosphorylase B"/>
    <property type="match status" value="2"/>
</dbReference>
<feature type="binding site" evidence="10">
    <location>
        <position position="130"/>
    </location>
    <ligand>
        <name>UDP-N-acetyl-alpha-D-glucosamine</name>
        <dbReference type="ChEBI" id="CHEBI:57705"/>
    </ligand>
</feature>
<dbReference type="PANTHER" id="PTHR21015">
    <property type="entry name" value="UDP-N-ACETYLGLUCOSAMINE--N-ACETYLMURAMYL-(PENTAPEPTIDE) PYROPHOSPHORYL-UNDECAPRENOL N-ACETYLGLUCOSAMINE TRANSFERASE 1"/>
    <property type="match status" value="1"/>
</dbReference>
<organism evidence="13 14">
    <name type="scientific">Planctopirus hydrillae</name>
    <dbReference type="NCBI Taxonomy" id="1841610"/>
    <lineage>
        <taxon>Bacteria</taxon>
        <taxon>Pseudomonadati</taxon>
        <taxon>Planctomycetota</taxon>
        <taxon>Planctomycetia</taxon>
        <taxon>Planctomycetales</taxon>
        <taxon>Planctomycetaceae</taxon>
        <taxon>Planctopirus</taxon>
    </lineage>
</organism>
<dbReference type="OrthoDB" id="9808936at2"/>
<gene>
    <name evidence="10" type="primary">murG</name>
    <name evidence="13" type="ORF">A6X21_03930</name>
</gene>
<dbReference type="GO" id="GO:0071555">
    <property type="term" value="P:cell wall organization"/>
    <property type="evidence" value="ECO:0007669"/>
    <property type="project" value="UniProtKB-KW"/>
</dbReference>
<sequence>MKSSRRTPRILFAGGGTGGHLFPGLATAAAIEEICPKAKFLFAGTERPLEREILATSPYEQTTLPAEPLRNLWQSPLRFLSRSFTAWRAALKIVDQFKPTTVVGLGGYASVPLLLAARRRKIPYVLLEQNTIPGRATRCMATKAHCICVTFDETRAYLPRSCKVLVTGNPLRTEICQLAEAAYTPERKTLVILGGSQGADRLNEAVALMLEQNGKMLEGWDVVHQSGPRQEVALKARYARRSLPCEVHAFIKDMQSVYRRAGIAIARSGATTLSELACAGIPSILVPYPESSDGHQLRNAESFAKRQASLVVEQAADVIETSKQLEAALNALVTDYRHREAMSREAKSWARLDAARRIAAEVLELAQLDKNHLKEAT</sequence>
<keyword evidence="14" id="KW-1185">Reference proteome</keyword>
<accession>A0A1C3ENK7</accession>
<dbReference type="GO" id="GO:0009252">
    <property type="term" value="P:peptidoglycan biosynthetic process"/>
    <property type="evidence" value="ECO:0007669"/>
    <property type="project" value="UniProtKB-UniRule"/>
</dbReference>
<feature type="binding site" evidence="10">
    <location>
        <position position="172"/>
    </location>
    <ligand>
        <name>UDP-N-acetyl-alpha-D-glucosamine</name>
        <dbReference type="ChEBI" id="CHEBI:57705"/>
    </ligand>
</feature>
<protein>
    <recommendedName>
        <fullName evidence="10">UDP-N-acetylglucosamine--N-acetylmuramyl-(pentapeptide) pyrophosphoryl-undecaprenol N-acetylglucosamine transferase</fullName>
        <ecNumber evidence="10">2.4.1.227</ecNumber>
    </recommendedName>
    <alternativeName>
        <fullName evidence="10">Undecaprenyl-PP-MurNAc-pentapeptide-UDPGlcNAc GlcNAc transferase</fullName>
    </alternativeName>
</protein>
<evidence type="ECO:0000259" key="11">
    <source>
        <dbReference type="Pfam" id="PF03033"/>
    </source>
</evidence>
<evidence type="ECO:0000313" key="14">
    <source>
        <dbReference type="Proteomes" id="UP000094828"/>
    </source>
</evidence>
<dbReference type="PANTHER" id="PTHR21015:SF22">
    <property type="entry name" value="GLYCOSYLTRANSFERASE"/>
    <property type="match status" value="1"/>
</dbReference>
<dbReference type="UniPathway" id="UPA00219"/>
<feature type="binding site" evidence="10">
    <location>
        <begin position="17"/>
        <end position="19"/>
    </location>
    <ligand>
        <name>UDP-N-acetyl-alpha-D-glucosamine</name>
        <dbReference type="ChEBI" id="CHEBI:57705"/>
    </ligand>
</feature>
<evidence type="ECO:0000256" key="3">
    <source>
        <dbReference type="ARBA" id="ARBA00022676"/>
    </source>
</evidence>
<keyword evidence="8 10" id="KW-0131">Cell cycle</keyword>
<feature type="domain" description="Glycosyltransferase family 28 N-terminal" evidence="11">
    <location>
        <begin position="10"/>
        <end position="147"/>
    </location>
</feature>
<dbReference type="GO" id="GO:0050511">
    <property type="term" value="F:undecaprenyldiphospho-muramoylpentapeptide beta-N-acetylglucosaminyltransferase activity"/>
    <property type="evidence" value="ECO:0007669"/>
    <property type="project" value="UniProtKB-UniRule"/>
</dbReference>
<dbReference type="GO" id="GO:0051301">
    <property type="term" value="P:cell division"/>
    <property type="evidence" value="ECO:0007669"/>
    <property type="project" value="UniProtKB-KW"/>
</dbReference>
<comment type="catalytic activity">
    <reaction evidence="10">
        <text>di-trans,octa-cis-undecaprenyl diphospho-N-acetyl-alpha-D-muramoyl-L-alanyl-D-glutamyl-meso-2,6-diaminopimeloyl-D-alanyl-D-alanine + UDP-N-acetyl-alpha-D-glucosamine = di-trans,octa-cis-undecaprenyl diphospho-[N-acetyl-alpha-D-glucosaminyl-(1-&gt;4)]-N-acetyl-alpha-D-muramoyl-L-alanyl-D-glutamyl-meso-2,6-diaminopimeloyl-D-alanyl-D-alanine + UDP + H(+)</text>
        <dbReference type="Rhea" id="RHEA:31227"/>
        <dbReference type="ChEBI" id="CHEBI:15378"/>
        <dbReference type="ChEBI" id="CHEBI:57705"/>
        <dbReference type="ChEBI" id="CHEBI:58223"/>
        <dbReference type="ChEBI" id="CHEBI:61387"/>
        <dbReference type="ChEBI" id="CHEBI:61388"/>
        <dbReference type="EC" id="2.4.1.227"/>
    </reaction>
</comment>
<keyword evidence="3 10" id="KW-0328">Glycosyltransferase</keyword>
<keyword evidence="2 10" id="KW-0132">Cell division</keyword>
<evidence type="ECO:0000256" key="1">
    <source>
        <dbReference type="ARBA" id="ARBA00022475"/>
    </source>
</evidence>
<dbReference type="GO" id="GO:0005975">
    <property type="term" value="P:carbohydrate metabolic process"/>
    <property type="evidence" value="ECO:0007669"/>
    <property type="project" value="InterPro"/>
</dbReference>
<comment type="subcellular location">
    <subcellularLocation>
        <location evidence="10">Cell membrane</location>
        <topology evidence="10">Peripheral membrane protein</topology>
        <orientation evidence="10">Cytoplasmic side</orientation>
    </subcellularLocation>
</comment>
<dbReference type="Pfam" id="PF03033">
    <property type="entry name" value="Glyco_transf_28"/>
    <property type="match status" value="1"/>
</dbReference>
<dbReference type="EC" id="2.4.1.227" evidence="10"/>
<evidence type="ECO:0000256" key="8">
    <source>
        <dbReference type="ARBA" id="ARBA00023306"/>
    </source>
</evidence>